<keyword evidence="7 17" id="KW-0479">Metal-binding</keyword>
<feature type="domain" description="FAD-binding FR-type" evidence="20">
    <location>
        <begin position="678"/>
        <end position="906"/>
    </location>
</feature>
<keyword evidence="3 17" id="KW-0813">Transport</keyword>
<name>A0A3M2SJE8_9HYPO</name>
<dbReference type="Proteomes" id="UP000277212">
    <property type="component" value="Unassembled WGS sequence"/>
</dbReference>
<keyword evidence="10 17" id="KW-0249">Electron transport</keyword>
<protein>
    <recommendedName>
        <fullName evidence="17">Bifunctional cytochrome P450/NADPH--P450 reductase</fullName>
    </recommendedName>
    <domain>
        <recommendedName>
            <fullName evidence="17">Cytochrome P450</fullName>
            <ecNumber evidence="17">1.14.14.1</ecNumber>
        </recommendedName>
    </domain>
    <domain>
        <recommendedName>
            <fullName evidence="17">NADPH--cytochrome P450 reductase</fullName>
            <ecNumber evidence="17">1.6.2.4</ecNumber>
        </recommendedName>
    </domain>
</protein>
<comment type="cofactor">
    <cofactor evidence="1 17 18">
        <name>heme</name>
        <dbReference type="ChEBI" id="CHEBI:30413"/>
    </cofactor>
</comment>
<dbReference type="PROSITE" id="PS50902">
    <property type="entry name" value="FLAVODOXIN_LIKE"/>
    <property type="match status" value="1"/>
</dbReference>
<keyword evidence="6 17" id="KW-0288">FMN</keyword>
<dbReference type="GO" id="GO:0003958">
    <property type="term" value="F:NADPH-hemoprotein reductase activity"/>
    <property type="evidence" value="ECO:0007669"/>
    <property type="project" value="UniProtKB-UniRule"/>
</dbReference>
<evidence type="ECO:0000256" key="8">
    <source>
        <dbReference type="ARBA" id="ARBA00022827"/>
    </source>
</evidence>
<dbReference type="InterPro" id="IPR039261">
    <property type="entry name" value="FNR_nucleotide-bd"/>
</dbReference>
<dbReference type="InterPro" id="IPR023206">
    <property type="entry name" value="Bifunctional_P450_P450_red"/>
</dbReference>
<sequence>MAESVPIPEPPGYPLIGNLGEFTTSPLADLKRLADTYGPIFRLRLPGKSPIFASSNAFVNELCDEKRFQKTLKSVLGTVREGVHDGLFTAYNDEPNWGKAHRILLPAFGPLSIRSMFDEMHDIATQMCMKFARHGPQTPINASDDFTRLALDTLALCSMGFRFNSYYREELHPFIQAMGDFLTESGVRNRRPTFAPNFLYRAANEKFFADIKVMKDLAAEVVANRKERPNDRKDLLTAMLEGVDPQTGEKLSDENIGNQLVTFLIAGHETTSGTLAFSFYNLLKHPEAYEKAQQEVDQVIGRGPITVEHLTKLPYLSAILRETLRLNSPIPGFGVEAIEDTFLGGKYLIKKGEIVSCMLSKAHLDPVVYGEDAEEFRPERMLDENFERLQKEHSNCWKPFGNGKRACIGRPFAWQEALLALAMLLQNFNFTMDDSNYQLQIQETLTIKPKHFNMRATLRHGMTPTELEHVLAGRGGDAHATSSIKSSAAAGPQAASGKPISIYYGSNSGTCEALAQRLASDAPGQGFAAKNIGPLDQAKQNLPEDHPVVIVTASYEGQPPSNAAHFINWMERLSGQEMEKVSYAVFACGHHDWVETFHRIPKLVDATLEKRGGTRLVPMGSADAAVSDMFSDFEAWEDEILWPALKEKYGGDGADGQAGSQQGLLVELSTPRKTRLRQDVEEALVVSEKTLTASGPPKKNIEIQLPTGMTYKAGDYLAILPLNPKTTVGRVFRRFKLAWDVFLKIHSDGPTTLPTNTEISAYDVFSAYVELSQPATKRNILALVEATEDKAIIEELEKLTGDAYAEEISAKKVSVLDLLEKYQAVALPISSYLAMLPPMRVRQYSISSSPLANPSKLTLTYSLLDEPSLSGQGRHVGVATHFLSSLSPGEKLHVSVRPSVAAFHLPSDAENTPIICIAAGTGLAPFRGFMQERAAMLAAGRNLAPAMLFFGCRNPDIDDLYADEFDRWEKMGAVSVRRAYSRATDKSEGCKYVQDRLYHDRADVFKLWDQGAKVYICGSREVGKAVEAVCVRLVVEWSEEHMECASTEEKARQWFEKHRNERFATDVFD</sequence>
<comment type="cofactor">
    <cofactor evidence="17">
        <name>FAD</name>
        <dbReference type="ChEBI" id="CHEBI:57692"/>
    </cofactor>
    <cofactor evidence="17">
        <name>FMN</name>
        <dbReference type="ChEBI" id="CHEBI:58210"/>
    </cofactor>
</comment>
<dbReference type="Gene3D" id="3.40.50.80">
    <property type="entry name" value="Nucleotide-binding domain of ferredoxin-NADP reductase (FNR) module"/>
    <property type="match status" value="1"/>
</dbReference>
<evidence type="ECO:0000256" key="1">
    <source>
        <dbReference type="ARBA" id="ARBA00001971"/>
    </source>
</evidence>
<dbReference type="InterPro" id="IPR001433">
    <property type="entry name" value="OxRdtase_FAD/NAD-bd"/>
</dbReference>
<dbReference type="SUPFAM" id="SSF63380">
    <property type="entry name" value="Riboflavin synthase domain-like"/>
    <property type="match status" value="1"/>
</dbReference>
<dbReference type="InterPro" id="IPR002401">
    <property type="entry name" value="Cyt_P450_E_grp-I"/>
</dbReference>
<dbReference type="InterPro" id="IPR017927">
    <property type="entry name" value="FAD-bd_FR_type"/>
</dbReference>
<dbReference type="Pfam" id="PF00067">
    <property type="entry name" value="p450"/>
    <property type="match status" value="1"/>
</dbReference>
<keyword evidence="11 17" id="KW-0560">Oxidoreductase</keyword>
<dbReference type="OrthoDB" id="1470350at2759"/>
<comment type="similarity">
    <text evidence="2 17">In the N-terminal section; belongs to the cytochrome P450 family.</text>
</comment>
<evidence type="ECO:0000256" key="12">
    <source>
        <dbReference type="ARBA" id="ARBA00023004"/>
    </source>
</evidence>
<dbReference type="Pfam" id="PF00175">
    <property type="entry name" value="NAD_binding_1"/>
    <property type="match status" value="1"/>
</dbReference>
<dbReference type="InterPro" id="IPR036396">
    <property type="entry name" value="Cyt_P450_sf"/>
</dbReference>
<comment type="catalytic activity">
    <reaction evidence="15 17">
        <text>an organic molecule + reduced [NADPH--hemoprotein reductase] + O2 = an alcohol + oxidized [NADPH--hemoprotein reductase] + H2O + H(+)</text>
        <dbReference type="Rhea" id="RHEA:17149"/>
        <dbReference type="Rhea" id="RHEA-COMP:11964"/>
        <dbReference type="Rhea" id="RHEA-COMP:11965"/>
        <dbReference type="ChEBI" id="CHEBI:15377"/>
        <dbReference type="ChEBI" id="CHEBI:15378"/>
        <dbReference type="ChEBI" id="CHEBI:15379"/>
        <dbReference type="ChEBI" id="CHEBI:30879"/>
        <dbReference type="ChEBI" id="CHEBI:57618"/>
        <dbReference type="ChEBI" id="CHEBI:58210"/>
        <dbReference type="ChEBI" id="CHEBI:142491"/>
        <dbReference type="EC" id="1.14.14.1"/>
    </reaction>
</comment>
<dbReference type="InterPro" id="IPR003097">
    <property type="entry name" value="CysJ-like_FAD-binding"/>
</dbReference>
<keyword evidence="14" id="KW-0511">Multifunctional enzyme</keyword>
<reference evidence="21 22" key="1">
    <citation type="submission" date="2017-06" db="EMBL/GenBank/DDBJ databases">
        <title>Comparative genomic analysis of Ambrosia Fusariam Clade fungi.</title>
        <authorList>
            <person name="Stajich J.E."/>
            <person name="Carrillo J."/>
            <person name="Kijimoto T."/>
            <person name="Eskalen A."/>
            <person name="O'Donnell K."/>
            <person name="Kasson M."/>
        </authorList>
    </citation>
    <scope>NUCLEOTIDE SEQUENCE [LARGE SCALE GENOMIC DNA]</scope>
    <source>
        <strain evidence="21">UCR3666</strain>
    </source>
</reference>
<dbReference type="PROSITE" id="PS51384">
    <property type="entry name" value="FAD_FR"/>
    <property type="match status" value="1"/>
</dbReference>
<keyword evidence="8 17" id="KW-0274">FAD</keyword>
<evidence type="ECO:0000256" key="18">
    <source>
        <dbReference type="PIRSR" id="PIRSR000209-1"/>
    </source>
</evidence>
<dbReference type="EC" id="1.14.14.1" evidence="17"/>
<dbReference type="InterPro" id="IPR008254">
    <property type="entry name" value="Flavodoxin/NO_synth"/>
</dbReference>
<comment type="catalytic activity">
    <reaction evidence="16 17">
        <text>2 oxidized [cytochrome P450] + NADPH = 2 reduced [cytochrome P450] + NADP(+) + H(+)</text>
        <dbReference type="Rhea" id="RHEA:24040"/>
        <dbReference type="Rhea" id="RHEA-COMP:14627"/>
        <dbReference type="Rhea" id="RHEA-COMP:14628"/>
        <dbReference type="ChEBI" id="CHEBI:15378"/>
        <dbReference type="ChEBI" id="CHEBI:55376"/>
        <dbReference type="ChEBI" id="CHEBI:57783"/>
        <dbReference type="ChEBI" id="CHEBI:58349"/>
        <dbReference type="ChEBI" id="CHEBI:60344"/>
        <dbReference type="EC" id="1.6.2.4"/>
    </reaction>
</comment>
<evidence type="ECO:0000256" key="3">
    <source>
        <dbReference type="ARBA" id="ARBA00022448"/>
    </source>
</evidence>
<dbReference type="PANTHER" id="PTHR19384">
    <property type="entry name" value="NITRIC OXIDE SYNTHASE-RELATED"/>
    <property type="match status" value="1"/>
</dbReference>
<evidence type="ECO:0000256" key="16">
    <source>
        <dbReference type="ARBA" id="ARBA00049342"/>
    </source>
</evidence>
<dbReference type="Pfam" id="PF00667">
    <property type="entry name" value="FAD_binding_1"/>
    <property type="match status" value="1"/>
</dbReference>
<dbReference type="Gene3D" id="2.40.30.10">
    <property type="entry name" value="Translation factors"/>
    <property type="match status" value="1"/>
</dbReference>
<keyword evidence="12 17" id="KW-0408">Iron</keyword>
<dbReference type="Gene3D" id="3.40.50.360">
    <property type="match status" value="1"/>
</dbReference>
<dbReference type="EC" id="1.6.2.4" evidence="17"/>
<evidence type="ECO:0000256" key="7">
    <source>
        <dbReference type="ARBA" id="ARBA00022723"/>
    </source>
</evidence>
<dbReference type="EMBL" id="NKUJ01000033">
    <property type="protein sequence ID" value="RMJ17405.1"/>
    <property type="molecule type" value="Genomic_DNA"/>
</dbReference>
<keyword evidence="22" id="KW-1185">Reference proteome</keyword>
<keyword evidence="13 17" id="KW-0503">Monooxygenase</keyword>
<gene>
    <name evidence="21" type="ORF">CDV36_002956</name>
</gene>
<dbReference type="CDD" id="cd11068">
    <property type="entry name" value="CYP120A1"/>
    <property type="match status" value="1"/>
</dbReference>
<dbReference type="PANTHER" id="PTHR19384:SF127">
    <property type="entry name" value="BIFUNCTIONAL CYTOCHROME P450_NADPH--P450 REDUCTASE"/>
    <property type="match status" value="1"/>
</dbReference>
<evidence type="ECO:0000256" key="5">
    <source>
        <dbReference type="ARBA" id="ARBA00022630"/>
    </source>
</evidence>
<dbReference type="FunFam" id="3.40.50.360:FF:000032">
    <property type="entry name" value="Bifunctional cytochrome P450/NADPH--P450 reductase"/>
    <property type="match status" value="1"/>
</dbReference>
<dbReference type="Gene3D" id="1.20.990.10">
    <property type="entry name" value="NADPH-cytochrome p450 Reductase, Chain A, domain 3"/>
    <property type="match status" value="1"/>
</dbReference>
<evidence type="ECO:0000256" key="17">
    <source>
        <dbReference type="PIRNR" id="PIRNR000209"/>
    </source>
</evidence>
<dbReference type="GO" id="GO:0005829">
    <property type="term" value="C:cytosol"/>
    <property type="evidence" value="ECO:0007669"/>
    <property type="project" value="TreeGrafter"/>
</dbReference>
<dbReference type="FunFam" id="2.40.30.10:FF:000198">
    <property type="entry name" value="Bifunctional cytochrome P450/NADPH--P450 reductase"/>
    <property type="match status" value="1"/>
</dbReference>
<dbReference type="STRING" id="2010991.A0A3M2SJE8"/>
<keyword evidence="5 17" id="KW-0285">Flavoprotein</keyword>
<dbReference type="GO" id="GO:0020037">
    <property type="term" value="F:heme binding"/>
    <property type="evidence" value="ECO:0007669"/>
    <property type="project" value="UniProtKB-UniRule"/>
</dbReference>
<proteinExistence type="inferred from homology"/>
<evidence type="ECO:0000256" key="4">
    <source>
        <dbReference type="ARBA" id="ARBA00022617"/>
    </source>
</evidence>
<evidence type="ECO:0000259" key="19">
    <source>
        <dbReference type="PROSITE" id="PS50902"/>
    </source>
</evidence>
<organism evidence="21 22">
    <name type="scientific">Fusarium kuroshium</name>
    <dbReference type="NCBI Taxonomy" id="2010991"/>
    <lineage>
        <taxon>Eukaryota</taxon>
        <taxon>Fungi</taxon>
        <taxon>Dikarya</taxon>
        <taxon>Ascomycota</taxon>
        <taxon>Pezizomycotina</taxon>
        <taxon>Sordariomycetes</taxon>
        <taxon>Hypocreomycetidae</taxon>
        <taxon>Hypocreales</taxon>
        <taxon>Nectriaceae</taxon>
        <taxon>Fusarium</taxon>
        <taxon>Fusarium solani species complex</taxon>
    </lineage>
</organism>
<evidence type="ECO:0000256" key="13">
    <source>
        <dbReference type="ARBA" id="ARBA00023033"/>
    </source>
</evidence>
<evidence type="ECO:0000259" key="20">
    <source>
        <dbReference type="PROSITE" id="PS51384"/>
    </source>
</evidence>
<dbReference type="AlphaFoldDB" id="A0A3M2SJE8"/>
<dbReference type="InterPro" id="IPR017938">
    <property type="entry name" value="Riboflavin_synthase-like_b-brl"/>
</dbReference>
<dbReference type="Pfam" id="PF00258">
    <property type="entry name" value="Flavodoxin_1"/>
    <property type="match status" value="1"/>
</dbReference>
<dbReference type="CDD" id="cd06206">
    <property type="entry name" value="bifunctional_CYPOR"/>
    <property type="match status" value="1"/>
</dbReference>
<dbReference type="PIRSF" id="PIRSF000209">
    <property type="entry name" value="Bifunctional_P450_P450R"/>
    <property type="match status" value="1"/>
</dbReference>
<keyword evidence="9 17" id="KW-0521">NADP</keyword>
<dbReference type="SUPFAM" id="SSF52218">
    <property type="entry name" value="Flavoproteins"/>
    <property type="match status" value="1"/>
</dbReference>
<dbReference type="InterPro" id="IPR001128">
    <property type="entry name" value="Cyt_P450"/>
</dbReference>
<dbReference type="GO" id="GO:0005506">
    <property type="term" value="F:iron ion binding"/>
    <property type="evidence" value="ECO:0007669"/>
    <property type="project" value="UniProtKB-UniRule"/>
</dbReference>
<dbReference type="GO" id="GO:0050660">
    <property type="term" value="F:flavin adenine dinucleotide binding"/>
    <property type="evidence" value="ECO:0007669"/>
    <property type="project" value="TreeGrafter"/>
</dbReference>
<dbReference type="FunFam" id="1.20.990.10:FF:000011">
    <property type="entry name" value="Bifunctional cytochrome P450/NADPH--P450 reductase"/>
    <property type="match status" value="1"/>
</dbReference>
<dbReference type="InterPro" id="IPR029039">
    <property type="entry name" value="Flavoprotein-like_sf"/>
</dbReference>
<evidence type="ECO:0000313" key="21">
    <source>
        <dbReference type="EMBL" id="RMJ17405.1"/>
    </source>
</evidence>
<evidence type="ECO:0000256" key="10">
    <source>
        <dbReference type="ARBA" id="ARBA00022982"/>
    </source>
</evidence>
<dbReference type="PRINTS" id="PR00385">
    <property type="entry name" value="P450"/>
</dbReference>
<feature type="domain" description="Flavodoxin-like" evidence="19">
    <location>
        <begin position="500"/>
        <end position="641"/>
    </location>
</feature>
<dbReference type="InterPro" id="IPR023173">
    <property type="entry name" value="NADPH_Cyt_P450_Rdtase_alpha"/>
</dbReference>
<evidence type="ECO:0000256" key="15">
    <source>
        <dbReference type="ARBA" id="ARBA00047827"/>
    </source>
</evidence>
<comment type="caution">
    <text evidence="21">The sequence shown here is derived from an EMBL/GenBank/DDBJ whole genome shotgun (WGS) entry which is preliminary data.</text>
</comment>
<dbReference type="PRINTS" id="PR00463">
    <property type="entry name" value="EP450I"/>
</dbReference>
<dbReference type="GO" id="GO:0010181">
    <property type="term" value="F:FMN binding"/>
    <property type="evidence" value="ECO:0007669"/>
    <property type="project" value="UniProtKB-UniRule"/>
</dbReference>
<dbReference type="FunFam" id="1.10.630.10:FF:000040">
    <property type="entry name" value="Bifunctional cytochrome P450/NADPH--P450 reductase"/>
    <property type="match status" value="1"/>
</dbReference>
<dbReference type="GO" id="GO:0070330">
    <property type="term" value="F:aromatase activity"/>
    <property type="evidence" value="ECO:0007669"/>
    <property type="project" value="UniProtKB-UniRule"/>
</dbReference>
<evidence type="ECO:0000256" key="11">
    <source>
        <dbReference type="ARBA" id="ARBA00023002"/>
    </source>
</evidence>
<dbReference type="SUPFAM" id="SSF48264">
    <property type="entry name" value="Cytochrome P450"/>
    <property type="match status" value="1"/>
</dbReference>
<evidence type="ECO:0000256" key="9">
    <source>
        <dbReference type="ARBA" id="ARBA00022857"/>
    </source>
</evidence>
<feature type="binding site" description="axial binding residue" evidence="18">
    <location>
        <position position="407"/>
    </location>
    <ligand>
        <name>heme</name>
        <dbReference type="ChEBI" id="CHEBI:30413"/>
    </ligand>
    <ligandPart>
        <name>Fe</name>
        <dbReference type="ChEBI" id="CHEBI:18248"/>
    </ligandPart>
</feature>
<dbReference type="Gene3D" id="1.10.630.10">
    <property type="entry name" value="Cytochrome P450"/>
    <property type="match status" value="1"/>
</dbReference>
<dbReference type="InterPro" id="IPR017972">
    <property type="entry name" value="Cyt_P450_CS"/>
</dbReference>
<evidence type="ECO:0000256" key="6">
    <source>
        <dbReference type="ARBA" id="ARBA00022643"/>
    </source>
</evidence>
<evidence type="ECO:0000256" key="14">
    <source>
        <dbReference type="ARBA" id="ARBA00023268"/>
    </source>
</evidence>
<evidence type="ECO:0000256" key="2">
    <source>
        <dbReference type="ARBA" id="ARBA00010018"/>
    </source>
</evidence>
<accession>A0A3M2SJE8</accession>
<dbReference type="PROSITE" id="PS00086">
    <property type="entry name" value="CYTOCHROME_P450"/>
    <property type="match status" value="1"/>
</dbReference>
<evidence type="ECO:0000313" key="22">
    <source>
        <dbReference type="Proteomes" id="UP000277212"/>
    </source>
</evidence>
<dbReference type="SUPFAM" id="SSF52343">
    <property type="entry name" value="Ferredoxin reductase-like, C-terminal NADP-linked domain"/>
    <property type="match status" value="1"/>
</dbReference>
<dbReference type="FunFam" id="3.40.50.80:FF:000031">
    <property type="entry name" value="Bifunctional cytochrome P450/NADPH--P450 reductase"/>
    <property type="match status" value="1"/>
</dbReference>
<keyword evidence="4 17" id="KW-0349">Heme</keyword>